<comment type="caution">
    <text evidence="3">The sequence shown here is derived from an EMBL/GenBank/DDBJ whole genome shotgun (WGS) entry which is preliminary data.</text>
</comment>
<keyword evidence="1" id="KW-0812">Transmembrane</keyword>
<gene>
    <name evidence="3" type="ORF">FN960_02975</name>
</gene>
<keyword evidence="1" id="KW-1133">Transmembrane helix</keyword>
<dbReference type="InterPro" id="IPR001466">
    <property type="entry name" value="Beta-lactam-related"/>
</dbReference>
<dbReference type="PANTHER" id="PTHR46825:SF9">
    <property type="entry name" value="BETA-LACTAMASE-RELATED DOMAIN-CONTAINING PROTEIN"/>
    <property type="match status" value="1"/>
</dbReference>
<evidence type="ECO:0000313" key="3">
    <source>
        <dbReference type="EMBL" id="TSB48531.1"/>
    </source>
</evidence>
<evidence type="ECO:0000313" key="4">
    <source>
        <dbReference type="Proteomes" id="UP000318521"/>
    </source>
</evidence>
<evidence type="ECO:0000259" key="2">
    <source>
        <dbReference type="Pfam" id="PF00144"/>
    </source>
</evidence>
<protein>
    <submittedName>
        <fullName evidence="3">Serine hydrolase</fullName>
    </submittedName>
</protein>
<dbReference type="InterPro" id="IPR050491">
    <property type="entry name" value="AmpC-like"/>
</dbReference>
<proteinExistence type="predicted"/>
<keyword evidence="1" id="KW-0472">Membrane</keyword>
<evidence type="ECO:0000256" key="1">
    <source>
        <dbReference type="SAM" id="Phobius"/>
    </source>
</evidence>
<keyword evidence="4" id="KW-1185">Reference proteome</keyword>
<dbReference type="SUPFAM" id="SSF56601">
    <property type="entry name" value="beta-lactamase/transpeptidase-like"/>
    <property type="match status" value="1"/>
</dbReference>
<accession>A0A554A4C6</accession>
<sequence>MADIYYTNNKKVFIYKEYEVMSMNNIRIFLLASFLMIIFSFFPHPLFASDDQTPSGIPLSELETSIDDYVAPFIGNTTAGASVLVLKNHDIVFSKGYGFSAIEDQLPMQPEQTIMEWGSISKLFVYVAAMQLVEEGKLDLEEDITTYLPEDFLTKLSYDKPLTMLHLMHHTAGFEEYIFDVGFGSSDRVTSLEEGLQLAEPHQVYPPGEVVAYSNYSTSLAAYIIECITSEPFYEYVEENIFQPLGMTQTVIHPTFEGNEELLTNKAKGYIASEPAEFIEADWLYMSLYPSGSINGTAENLAAFAQALLPADGEISPLFEKEETLEAFLSQSYTANDQASGIAHGMWEYPGASRGLTHGGNTTSFSSNLHLVPEEDFAVIILTNQAGELDINYGLTALLVGEKDQLNLADNLPSTGEVEGSFLPARRPHHSFISLYFYLMPYHVTTIQENEIQISYAGLTANYRQTSPYVYEMMEGDSFFHSMKNLTFQVEDGKVAQISTAISDYLPYPAGKTPPFLMIHVVLAIICVLFFLICPIILLVKSIKNRKRKMKRMSIWPSILIMSGTATVINVVILAARLLTKYERAYAEIAFQVMLNSIFSGIAIVSMILLAWQWRRARLTRAHKVGYSVSIGMSAMLIALLTIWHFYS</sequence>
<feature type="transmembrane region" description="Helical" evidence="1">
    <location>
        <begin position="516"/>
        <end position="539"/>
    </location>
</feature>
<dbReference type="Gene3D" id="3.40.710.10">
    <property type="entry name" value="DD-peptidase/beta-lactamase superfamily"/>
    <property type="match status" value="1"/>
</dbReference>
<dbReference type="GO" id="GO:0016787">
    <property type="term" value="F:hydrolase activity"/>
    <property type="evidence" value="ECO:0007669"/>
    <property type="project" value="UniProtKB-KW"/>
</dbReference>
<feature type="transmembrane region" description="Helical" evidence="1">
    <location>
        <begin position="625"/>
        <end position="647"/>
    </location>
</feature>
<dbReference type="Pfam" id="PF00144">
    <property type="entry name" value="Beta-lactamase"/>
    <property type="match status" value="1"/>
</dbReference>
<dbReference type="InterPro" id="IPR012338">
    <property type="entry name" value="Beta-lactam/transpept-like"/>
</dbReference>
<organism evidence="3 4">
    <name type="scientific">Alkalicoccobacillus porphyridii</name>
    <dbReference type="NCBI Taxonomy" id="2597270"/>
    <lineage>
        <taxon>Bacteria</taxon>
        <taxon>Bacillati</taxon>
        <taxon>Bacillota</taxon>
        <taxon>Bacilli</taxon>
        <taxon>Bacillales</taxon>
        <taxon>Bacillaceae</taxon>
        <taxon>Alkalicoccobacillus</taxon>
    </lineage>
</organism>
<keyword evidence="3" id="KW-0378">Hydrolase</keyword>
<feature type="transmembrane region" description="Helical" evidence="1">
    <location>
        <begin position="559"/>
        <end position="579"/>
    </location>
</feature>
<dbReference type="EMBL" id="VLXZ01000001">
    <property type="protein sequence ID" value="TSB48531.1"/>
    <property type="molecule type" value="Genomic_DNA"/>
</dbReference>
<reference evidence="3 4" key="1">
    <citation type="submission" date="2019-07" db="EMBL/GenBank/DDBJ databases">
        <authorList>
            <person name="Park Y.J."/>
            <person name="Jeong S.E."/>
            <person name="Jung H.S."/>
        </authorList>
    </citation>
    <scope>NUCLEOTIDE SEQUENCE [LARGE SCALE GENOMIC DNA]</scope>
    <source>
        <strain evidence="4">P16(2019)</strain>
    </source>
</reference>
<dbReference type="PANTHER" id="PTHR46825">
    <property type="entry name" value="D-ALANYL-D-ALANINE-CARBOXYPEPTIDASE/ENDOPEPTIDASE AMPH"/>
    <property type="match status" value="1"/>
</dbReference>
<feature type="transmembrane region" description="Helical" evidence="1">
    <location>
        <begin position="591"/>
        <end position="613"/>
    </location>
</feature>
<dbReference type="AlphaFoldDB" id="A0A554A4C6"/>
<name>A0A554A4C6_9BACI</name>
<feature type="domain" description="Beta-lactamase-related" evidence="2">
    <location>
        <begin position="68"/>
        <end position="388"/>
    </location>
</feature>
<dbReference type="Proteomes" id="UP000318521">
    <property type="component" value="Unassembled WGS sequence"/>
</dbReference>
<dbReference type="OrthoDB" id="846150at2"/>